<reference evidence="1 2" key="1">
    <citation type="submission" date="2015-06" db="EMBL/GenBank/DDBJ databases">
        <title>Improved classification and identification of acetic acid bacteria using matrix-assisted laser desorption/ionization time-of-flight mass spectrometry; Gluconobacter nephelii and Gluconobacter uchimurae are later heterotypic synonyms of Gluconobacter japonicus and Gluconobacter oxydans, respectively.</title>
        <authorList>
            <person name="Li L."/>
            <person name="Cleenwerck I."/>
            <person name="De Vuyst L."/>
            <person name="Vandamme P."/>
        </authorList>
    </citation>
    <scope>NUCLEOTIDE SEQUENCE [LARGE SCALE GENOMIC DNA]</scope>
    <source>
        <strain evidence="1 2">LMG 23690</strain>
    </source>
</reference>
<dbReference type="Proteomes" id="UP000075360">
    <property type="component" value="Unassembled WGS sequence"/>
</dbReference>
<evidence type="ECO:0000313" key="2">
    <source>
        <dbReference type="Proteomes" id="UP000075360"/>
    </source>
</evidence>
<protein>
    <submittedName>
        <fullName evidence="1">Uncharacterized protein</fullName>
    </submittedName>
</protein>
<gene>
    <name evidence="1" type="ORF">AD948_03160</name>
</gene>
<dbReference type="AlphaFoldDB" id="A0A149U6P1"/>
<name>A0A149U6P1_9PROT</name>
<dbReference type="EMBL" id="LHZU01000099">
    <property type="protein sequence ID" value="KXV61041.1"/>
    <property type="molecule type" value="Genomic_DNA"/>
</dbReference>
<comment type="caution">
    <text evidence="1">The sequence shown here is derived from an EMBL/GenBank/DDBJ whole genome shotgun (WGS) entry which is preliminary data.</text>
</comment>
<evidence type="ECO:0000313" key="1">
    <source>
        <dbReference type="EMBL" id="KXV61041.1"/>
    </source>
</evidence>
<accession>A0A149U6P1</accession>
<sequence>MLLRNGINVVISQFECTSRAIGVQQSIYAARHTALRTDIRPGDYTAFSAPDGFTSRCFDRSYLQRRLSREFQDMCQMSFLDETDLFSIAFLETPFRSADRRWRTHS</sequence>
<organism evidence="1 2">
    <name type="scientific">Acetobacter senegalensis</name>
    <dbReference type="NCBI Taxonomy" id="446692"/>
    <lineage>
        <taxon>Bacteria</taxon>
        <taxon>Pseudomonadati</taxon>
        <taxon>Pseudomonadota</taxon>
        <taxon>Alphaproteobacteria</taxon>
        <taxon>Acetobacterales</taxon>
        <taxon>Acetobacteraceae</taxon>
        <taxon>Acetobacter</taxon>
    </lineage>
</organism>
<proteinExistence type="predicted"/>